<reference evidence="3 4" key="1">
    <citation type="submission" date="2016-10" db="EMBL/GenBank/DDBJ databases">
        <authorList>
            <person name="Varghese N."/>
            <person name="Submissions S."/>
        </authorList>
    </citation>
    <scope>NUCLEOTIDE SEQUENCE [LARGE SCALE GENOMIC DNA]</scope>
    <source>
        <strain evidence="3 4">DSM 20748</strain>
    </source>
</reference>
<dbReference type="Proteomes" id="UP000198647">
    <property type="component" value="Unassembled WGS sequence"/>
</dbReference>
<evidence type="ECO:0000313" key="3">
    <source>
        <dbReference type="EMBL" id="SDX38621.1"/>
    </source>
</evidence>
<protein>
    <submittedName>
        <fullName evidence="3">LPXTG-motif cell wall anchor domain-containing protein</fullName>
    </submittedName>
</protein>
<feature type="chain" id="PRO_5045627565" evidence="2">
    <location>
        <begin position="28"/>
        <end position="447"/>
    </location>
</feature>
<evidence type="ECO:0000256" key="2">
    <source>
        <dbReference type="SAM" id="SignalP"/>
    </source>
</evidence>
<dbReference type="RefSeq" id="WP_093105121.1">
    <property type="nucleotide sequence ID" value="NZ_FNOS01000001.1"/>
</dbReference>
<keyword evidence="2" id="KW-0732">Signal</keyword>
<dbReference type="EMBL" id="FNOS01000001">
    <property type="protein sequence ID" value="SDX38621.1"/>
    <property type="molecule type" value="Genomic_DNA"/>
</dbReference>
<gene>
    <name evidence="3" type="ORF">SAMN04488081_0356</name>
</gene>
<evidence type="ECO:0000313" key="4">
    <source>
        <dbReference type="Proteomes" id="UP000198647"/>
    </source>
</evidence>
<keyword evidence="1" id="KW-0472">Membrane</keyword>
<organism evidence="3 4">
    <name type="scientific">Salimicrobium album</name>
    <dbReference type="NCBI Taxonomy" id="50717"/>
    <lineage>
        <taxon>Bacteria</taxon>
        <taxon>Bacillati</taxon>
        <taxon>Bacillota</taxon>
        <taxon>Bacilli</taxon>
        <taxon>Bacillales</taxon>
        <taxon>Bacillaceae</taxon>
        <taxon>Salimicrobium</taxon>
    </lineage>
</organism>
<dbReference type="NCBIfam" id="TIGR01167">
    <property type="entry name" value="LPXTG_anchor"/>
    <property type="match status" value="1"/>
</dbReference>
<evidence type="ECO:0000256" key="1">
    <source>
        <dbReference type="SAM" id="Phobius"/>
    </source>
</evidence>
<keyword evidence="1" id="KW-1133">Transmembrane helix</keyword>
<keyword evidence="4" id="KW-1185">Reference proteome</keyword>
<proteinExistence type="predicted"/>
<name>A0A1H3BAF1_9BACI</name>
<comment type="caution">
    <text evidence="3">The sequence shown here is derived from an EMBL/GenBank/DDBJ whole genome shotgun (WGS) entry which is preliminary data.</text>
</comment>
<keyword evidence="1" id="KW-0812">Transmembrane</keyword>
<sequence length="447" mass="48734">MNWKKGLVTIPLAATIAIPSLGLNVYAEDHMPTPSVDTEAVELRSSLDHLLSEHVYLAVETMRKGAEGASDFDQAAGALSQNTDDLSKAIGSVYGEEAGKQFNDMWSEHIGYFVDYVKATDAGDEEAKQEALDNLGEYKEEFSQFLEDATGERLEAGALAEGLQMHVNQLIGAFDAFVAGDYEAAYEYEREAMSHMYMVSKGLSDAMSNQFPEKFNDTSAVTPAADLRSDLSYLLSEHAGLAVTAMQNGIDGSEDFEASAEALSNNTEELSDTIGSVYGEEAGEQFQQMWSDHIGNFVSYVEATGAEDEAAKEKALSALEDYRADFSSFIETATEGKVSADVMSEGLQTHVNQLIGAFDSYTMEDYDKAYSDIRDAYAHMFNPGKALSGAISAQFPEKFSQEMPSEMPETGLSPQDTGMNSTMWLAVAGMFALITALTLHFRKQNQQ</sequence>
<feature type="transmembrane region" description="Helical" evidence="1">
    <location>
        <begin position="423"/>
        <end position="441"/>
    </location>
</feature>
<accession>A0A1H3BAF1</accession>
<feature type="signal peptide" evidence="2">
    <location>
        <begin position="1"/>
        <end position="27"/>
    </location>
</feature>